<name>A0A8A1LI98_AJEC8</name>
<sequence>MVGPVEMQPGEYCCEKIFEQIEKKRRKKKRLLFSDQWHGHLRRSAVRQAAPFQPFQTLSPPDPATSSGTGVRCAWLAAPHPR</sequence>
<dbReference type="EMBL" id="CP069103">
    <property type="protein sequence ID" value="QSS51517.1"/>
    <property type="molecule type" value="Genomic_DNA"/>
</dbReference>
<evidence type="ECO:0000313" key="3">
    <source>
        <dbReference type="Proteomes" id="UP000663419"/>
    </source>
</evidence>
<gene>
    <name evidence="2" type="ORF">I7I53_06862</name>
</gene>
<dbReference type="AlphaFoldDB" id="A0A8A1LI98"/>
<accession>A0A8A1LI98</accession>
<feature type="compositionally biased region" description="Polar residues" evidence="1">
    <location>
        <begin position="54"/>
        <end position="69"/>
    </location>
</feature>
<evidence type="ECO:0000313" key="2">
    <source>
        <dbReference type="EMBL" id="QSS51517.1"/>
    </source>
</evidence>
<proteinExistence type="predicted"/>
<dbReference type="VEuPathDB" id="FungiDB:I7I53_06862"/>
<feature type="region of interest" description="Disordered" evidence="1">
    <location>
        <begin position="51"/>
        <end position="70"/>
    </location>
</feature>
<dbReference type="Proteomes" id="UP000663419">
    <property type="component" value="Chromosome 2"/>
</dbReference>
<protein>
    <submittedName>
        <fullName evidence="2">Uncharacterized protein</fullName>
    </submittedName>
</protein>
<evidence type="ECO:0000256" key="1">
    <source>
        <dbReference type="SAM" id="MobiDB-lite"/>
    </source>
</evidence>
<reference evidence="2" key="1">
    <citation type="submission" date="2021-01" db="EMBL/GenBank/DDBJ databases">
        <title>Chromosome-level genome assembly of a human fungal pathogen reveals clustering of transcriptionally co-regulated genes.</title>
        <authorList>
            <person name="Voorhies M."/>
            <person name="Cohen S."/>
            <person name="Shea T.P."/>
            <person name="Petrus S."/>
            <person name="Munoz J.F."/>
            <person name="Poplawski S."/>
            <person name="Goldman W.E."/>
            <person name="Michael T."/>
            <person name="Cuomo C.A."/>
            <person name="Sil A."/>
            <person name="Beyhan S."/>
        </authorList>
    </citation>
    <scope>NUCLEOTIDE SEQUENCE</scope>
    <source>
        <strain evidence="2">H88</strain>
    </source>
</reference>
<organism evidence="2 3">
    <name type="scientific">Ajellomyces capsulatus (strain H88)</name>
    <name type="common">Darling's disease fungus</name>
    <name type="synonym">Histoplasma capsulatum</name>
    <dbReference type="NCBI Taxonomy" id="544711"/>
    <lineage>
        <taxon>Eukaryota</taxon>
        <taxon>Fungi</taxon>
        <taxon>Dikarya</taxon>
        <taxon>Ascomycota</taxon>
        <taxon>Pezizomycotina</taxon>
        <taxon>Eurotiomycetes</taxon>
        <taxon>Eurotiomycetidae</taxon>
        <taxon>Onygenales</taxon>
        <taxon>Ajellomycetaceae</taxon>
        <taxon>Histoplasma</taxon>
    </lineage>
</organism>